<protein>
    <submittedName>
        <fullName evidence="1 3">Uncharacterized protein</fullName>
    </submittedName>
</protein>
<dbReference type="AlphaFoldDB" id="A0A0N4VLV0"/>
<accession>A0A0N4VLV0</accession>
<evidence type="ECO:0000313" key="1">
    <source>
        <dbReference type="EMBL" id="VDD96395.1"/>
    </source>
</evidence>
<dbReference type="EMBL" id="UXUI01011635">
    <property type="protein sequence ID" value="VDD96395.1"/>
    <property type="molecule type" value="Genomic_DNA"/>
</dbReference>
<dbReference type="Proteomes" id="UP000274131">
    <property type="component" value="Unassembled WGS sequence"/>
</dbReference>
<evidence type="ECO:0000313" key="2">
    <source>
        <dbReference type="Proteomes" id="UP000274131"/>
    </source>
</evidence>
<sequence length="68" mass="7408">MAGMTLGTEKFELGCLQTLGQGNAMVKVDGHLLGNAAVPHFLILTWKNFDDYAGCYKQVSFKQLNSAN</sequence>
<reference evidence="3" key="1">
    <citation type="submission" date="2017-02" db="UniProtKB">
        <authorList>
            <consortium name="WormBaseParasite"/>
        </authorList>
    </citation>
    <scope>IDENTIFICATION</scope>
</reference>
<evidence type="ECO:0000313" key="3">
    <source>
        <dbReference type="WBParaSite" id="EVEC_0001188601-mRNA-1"/>
    </source>
</evidence>
<gene>
    <name evidence="1" type="ORF">EVEC_LOCUS11146</name>
</gene>
<organism evidence="3">
    <name type="scientific">Enterobius vermicularis</name>
    <name type="common">Human pinworm</name>
    <dbReference type="NCBI Taxonomy" id="51028"/>
    <lineage>
        <taxon>Eukaryota</taxon>
        <taxon>Metazoa</taxon>
        <taxon>Ecdysozoa</taxon>
        <taxon>Nematoda</taxon>
        <taxon>Chromadorea</taxon>
        <taxon>Rhabditida</taxon>
        <taxon>Spirurina</taxon>
        <taxon>Oxyuridomorpha</taxon>
        <taxon>Oxyuroidea</taxon>
        <taxon>Oxyuridae</taxon>
        <taxon>Enterobius</taxon>
    </lineage>
</organism>
<dbReference type="WBParaSite" id="EVEC_0001188601-mRNA-1">
    <property type="protein sequence ID" value="EVEC_0001188601-mRNA-1"/>
    <property type="gene ID" value="EVEC_0001188601"/>
</dbReference>
<proteinExistence type="predicted"/>
<reference evidence="1 2" key="2">
    <citation type="submission" date="2018-10" db="EMBL/GenBank/DDBJ databases">
        <authorList>
            <consortium name="Pathogen Informatics"/>
        </authorList>
    </citation>
    <scope>NUCLEOTIDE SEQUENCE [LARGE SCALE GENOMIC DNA]</scope>
</reference>
<name>A0A0N4VLV0_ENTVE</name>
<keyword evidence="2" id="KW-1185">Reference proteome</keyword>